<dbReference type="AlphaFoldDB" id="B9YAE8"/>
<protein>
    <recommendedName>
        <fullName evidence="5">Urocanate reductase</fullName>
        <ecNumber evidence="4">1.3.99.33</ecNumber>
    </recommendedName>
</protein>
<keyword evidence="6" id="KW-0285">Flavoprotein</keyword>
<evidence type="ECO:0000256" key="5">
    <source>
        <dbReference type="ARBA" id="ARBA00015872"/>
    </source>
</evidence>
<dbReference type="GO" id="GO:0010181">
    <property type="term" value="F:FMN binding"/>
    <property type="evidence" value="ECO:0007669"/>
    <property type="project" value="InterPro"/>
</dbReference>
<comment type="cofactor">
    <cofactor evidence="2">
        <name>FAD</name>
        <dbReference type="ChEBI" id="CHEBI:57692"/>
    </cofactor>
</comment>
<evidence type="ECO:0000256" key="9">
    <source>
        <dbReference type="ARBA" id="ARBA00049922"/>
    </source>
</evidence>
<reference evidence="11 12" key="1">
    <citation type="submission" date="2008-12" db="EMBL/GenBank/DDBJ databases">
        <authorList>
            <person name="Fulton L."/>
            <person name="Clifton S."/>
            <person name="Fulton B."/>
            <person name="Xu J."/>
            <person name="Minx P."/>
            <person name="Pepin K.H."/>
            <person name="Johnson M."/>
            <person name="Bhonagiri V."/>
            <person name="Nash W.E."/>
            <person name="Mardis E.R."/>
            <person name="Wilson R.K."/>
        </authorList>
    </citation>
    <scope>NUCLEOTIDE SEQUENCE [LARGE SCALE GENOMIC DNA]</scope>
    <source>
        <strain evidence="11 12">DSM 12042</strain>
    </source>
</reference>
<accession>B9YAE8</accession>
<evidence type="ECO:0000259" key="10">
    <source>
        <dbReference type="SMART" id="SM00900"/>
    </source>
</evidence>
<evidence type="ECO:0000313" key="11">
    <source>
        <dbReference type="EMBL" id="EEF67048.1"/>
    </source>
</evidence>
<dbReference type="InterPro" id="IPR036188">
    <property type="entry name" value="FAD/NAD-bd_sf"/>
</dbReference>
<dbReference type="InterPro" id="IPR003953">
    <property type="entry name" value="FAD-dep_OxRdtase_2_FAD-bd"/>
</dbReference>
<dbReference type="eggNOG" id="COG1053">
    <property type="taxonomic scope" value="Bacteria"/>
</dbReference>
<keyword evidence="8" id="KW-0560">Oxidoreductase</keyword>
<dbReference type="Pfam" id="PF00890">
    <property type="entry name" value="FAD_binding_2"/>
    <property type="match status" value="1"/>
</dbReference>
<dbReference type="PANTHER" id="PTHR43400:SF7">
    <property type="entry name" value="FAD-DEPENDENT OXIDOREDUCTASE 2 FAD BINDING DOMAIN-CONTAINING PROTEIN"/>
    <property type="match status" value="1"/>
</dbReference>
<comment type="similarity">
    <text evidence="3">Belongs to the FAD-dependent oxidoreductase 2 family. FRD/SDH subfamily.</text>
</comment>
<dbReference type="InterPro" id="IPR007329">
    <property type="entry name" value="FMN-bd"/>
</dbReference>
<name>B9YAE8_9FIRM</name>
<dbReference type="InterPro" id="IPR027477">
    <property type="entry name" value="Succ_DH/fumarate_Rdtase_cat_sf"/>
</dbReference>
<dbReference type="Proteomes" id="UP000005950">
    <property type="component" value="Unassembled WGS sequence"/>
</dbReference>
<dbReference type="Pfam" id="PF04205">
    <property type="entry name" value="FMN_bind"/>
    <property type="match status" value="1"/>
</dbReference>
<feature type="domain" description="FMN-binding" evidence="10">
    <location>
        <begin position="68"/>
        <end position="142"/>
    </location>
</feature>
<dbReference type="EMBL" id="ACCF01000179">
    <property type="protein sequence ID" value="EEF67048.1"/>
    <property type="molecule type" value="Genomic_DNA"/>
</dbReference>
<evidence type="ECO:0000313" key="12">
    <source>
        <dbReference type="Proteomes" id="UP000005950"/>
    </source>
</evidence>
<evidence type="ECO:0000256" key="3">
    <source>
        <dbReference type="ARBA" id="ARBA00008040"/>
    </source>
</evidence>
<gene>
    <name evidence="11" type="ORF">HOLDEFILI_02804</name>
</gene>
<dbReference type="Gene3D" id="3.90.700.10">
    <property type="entry name" value="Succinate dehydrogenase/fumarate reductase flavoprotein, catalytic domain"/>
    <property type="match status" value="1"/>
</dbReference>
<proteinExistence type="inferred from homology"/>
<sequence length="600" mass="64222">MFSYSLLDWVLYTQFIIKGRRRNEKMKRFTLCTAAFLWMLAGCSVKPSPSIQQPEKEISGVYQGTAWGNNGEIRVEITLEAGSIKNIEVLDHQETKGISDLPLTVIPEQIVKTQSIAVEALSGATMTSNGIKNAVKNALEEAAGETESWEIKPEKSGIEVKDAQCDIVVIGSGAAGMTAAISAAQQGAKVILIEKQDILGGTSLLSNSMFGSVGTSVHQKEGKTETVEDLYQNYMKQEAATGAYAKAEAARILAENAAERAEYLISLGVELDHTSSAFILAPKGGSGLGAMVIPALNGELEKLDVDVRTGTKATHILTEGDQVKGVSVTTEGGEYNIQAKAVIMATGGYAANKEMVSQYLPQWKDSVYYCSPGDTGDGLVMAQEIGVELVDMTVMKANPLVFYDRTHALTMNAAVNAGAILVNHEGKRFVNEQGSYGISPVINSQTKQEAIVLFDNTLLETNETIKAYAEKGYFTVASSLQELAEKMEIDADALVQTIEKYQEQVKNGVDVEFSRKTLADLTSGDTFYGIVVKPSIQGTFGGIPTNTGTEVLNSKGEIIPGFYAVGECAQEGVNGLNPMTTNLVFGKISGENAASFALSQ</sequence>
<evidence type="ECO:0000256" key="4">
    <source>
        <dbReference type="ARBA" id="ARBA00013137"/>
    </source>
</evidence>
<dbReference type="Gene3D" id="3.90.1010.20">
    <property type="match status" value="1"/>
</dbReference>
<evidence type="ECO:0000256" key="8">
    <source>
        <dbReference type="ARBA" id="ARBA00023002"/>
    </source>
</evidence>
<evidence type="ECO:0000256" key="7">
    <source>
        <dbReference type="ARBA" id="ARBA00022827"/>
    </source>
</evidence>
<comment type="catalytic activity">
    <reaction evidence="9">
        <text>dihydrourocanate + A = urocanate + AH2</text>
        <dbReference type="Rhea" id="RHEA:36059"/>
        <dbReference type="ChEBI" id="CHEBI:13193"/>
        <dbReference type="ChEBI" id="CHEBI:17499"/>
        <dbReference type="ChEBI" id="CHEBI:27247"/>
        <dbReference type="ChEBI" id="CHEBI:72991"/>
        <dbReference type="EC" id="1.3.99.33"/>
    </reaction>
</comment>
<dbReference type="PRINTS" id="PR00368">
    <property type="entry name" value="FADPNR"/>
</dbReference>
<dbReference type="Gene3D" id="3.50.50.60">
    <property type="entry name" value="FAD/NAD(P)-binding domain"/>
    <property type="match status" value="1"/>
</dbReference>
<dbReference type="PRINTS" id="PR00411">
    <property type="entry name" value="PNDRDTASEI"/>
</dbReference>
<dbReference type="SUPFAM" id="SSF51905">
    <property type="entry name" value="FAD/NAD(P)-binding domain"/>
    <property type="match status" value="1"/>
</dbReference>
<dbReference type="SMART" id="SM00900">
    <property type="entry name" value="FMN_bind"/>
    <property type="match status" value="1"/>
</dbReference>
<evidence type="ECO:0000256" key="1">
    <source>
        <dbReference type="ARBA" id="ARBA00001917"/>
    </source>
</evidence>
<dbReference type="STRING" id="545696.HOLDEFILI_02804"/>
<organism evidence="11 12">
    <name type="scientific">Holdemania filiformis DSM 12042</name>
    <dbReference type="NCBI Taxonomy" id="545696"/>
    <lineage>
        <taxon>Bacteria</taxon>
        <taxon>Bacillati</taxon>
        <taxon>Bacillota</taxon>
        <taxon>Erysipelotrichia</taxon>
        <taxon>Erysipelotrichales</taxon>
        <taxon>Erysipelotrichaceae</taxon>
        <taxon>Holdemania</taxon>
    </lineage>
</organism>
<comment type="caution">
    <text evidence="11">The sequence shown here is derived from an EMBL/GenBank/DDBJ whole genome shotgun (WGS) entry which is preliminary data.</text>
</comment>
<evidence type="ECO:0000256" key="2">
    <source>
        <dbReference type="ARBA" id="ARBA00001974"/>
    </source>
</evidence>
<dbReference type="InterPro" id="IPR050315">
    <property type="entry name" value="FAD-oxidoreductase_2"/>
</dbReference>
<dbReference type="SUPFAM" id="SSF56425">
    <property type="entry name" value="Succinate dehydrogenase/fumarate reductase flavoprotein, catalytic domain"/>
    <property type="match status" value="1"/>
</dbReference>
<evidence type="ECO:0000256" key="6">
    <source>
        <dbReference type="ARBA" id="ARBA00022630"/>
    </source>
</evidence>
<dbReference type="EC" id="1.3.99.33" evidence="4"/>
<dbReference type="GO" id="GO:0016020">
    <property type="term" value="C:membrane"/>
    <property type="evidence" value="ECO:0007669"/>
    <property type="project" value="InterPro"/>
</dbReference>
<dbReference type="PANTHER" id="PTHR43400">
    <property type="entry name" value="FUMARATE REDUCTASE"/>
    <property type="match status" value="1"/>
</dbReference>
<dbReference type="HOGENOM" id="CLU_011398_4_0_9"/>
<comment type="cofactor">
    <cofactor evidence="1">
        <name>FMN</name>
        <dbReference type="ChEBI" id="CHEBI:58210"/>
    </cofactor>
</comment>
<reference evidence="11 12" key="2">
    <citation type="submission" date="2009-02" db="EMBL/GenBank/DDBJ databases">
        <title>Draft genome sequence of Holdemania filiformis DSM 12042.</title>
        <authorList>
            <person name="Sudarsanam P."/>
            <person name="Ley R."/>
            <person name="Guruge J."/>
            <person name="Turnbaugh P.J."/>
            <person name="Mahowald M."/>
            <person name="Liep D."/>
            <person name="Gordon J."/>
        </authorList>
    </citation>
    <scope>NUCLEOTIDE SEQUENCE [LARGE SCALE GENOMIC DNA]</scope>
    <source>
        <strain evidence="11 12">DSM 12042</strain>
    </source>
</reference>
<dbReference type="GO" id="GO:0033765">
    <property type="term" value="F:steroid dehydrogenase activity, acting on the CH-CH group of donors"/>
    <property type="evidence" value="ECO:0007669"/>
    <property type="project" value="UniProtKB-ARBA"/>
</dbReference>
<keyword evidence="7" id="KW-0274">FAD</keyword>